<proteinExistence type="predicted"/>
<evidence type="ECO:0000256" key="1">
    <source>
        <dbReference type="SAM" id="MobiDB-lite"/>
    </source>
</evidence>
<feature type="compositionally biased region" description="Basic residues" evidence="1">
    <location>
        <begin position="169"/>
        <end position="183"/>
    </location>
</feature>
<protein>
    <submittedName>
        <fullName evidence="2">Uncharacterized protein</fullName>
    </submittedName>
</protein>
<sequence length="223" mass="24261">MSGLVFIDDEDNNVLDEWMNETSSFVKGSTDVDIGEPVGVTSKGGLGFVETKTGNKQGDTSNKKPVNKAANKKRALVHEDDEMHGMVEHIEESRTSIKGKPVKQSAVINIDKGSNQGKQNKKSKPNAEGPKAVVAAAKPVEKNANEVAKVVAADAGTAAGETAEQRENSRKRKRTKTRSKQKNIRRDNRPAESKPAYLHVGNKEFKGRQLTEQTKSVLGLTKK</sequence>
<feature type="region of interest" description="Disordered" evidence="1">
    <location>
        <begin position="32"/>
        <end position="134"/>
    </location>
</feature>
<feature type="region of interest" description="Disordered" evidence="1">
    <location>
        <begin position="154"/>
        <end position="223"/>
    </location>
</feature>
<name>A0A7S3GW78_9STRA</name>
<evidence type="ECO:0000313" key="2">
    <source>
        <dbReference type="EMBL" id="CAE0277437.1"/>
    </source>
</evidence>
<organism evidence="2">
    <name type="scientific">Spumella elongata</name>
    <dbReference type="NCBI Taxonomy" id="89044"/>
    <lineage>
        <taxon>Eukaryota</taxon>
        <taxon>Sar</taxon>
        <taxon>Stramenopiles</taxon>
        <taxon>Ochrophyta</taxon>
        <taxon>Chrysophyceae</taxon>
        <taxon>Chromulinales</taxon>
        <taxon>Chromulinaceae</taxon>
        <taxon>Spumella</taxon>
    </lineage>
</organism>
<feature type="compositionally biased region" description="Basic and acidic residues" evidence="1">
    <location>
        <begin position="76"/>
        <end position="95"/>
    </location>
</feature>
<accession>A0A7S3GW78</accession>
<dbReference type="AlphaFoldDB" id="A0A7S3GW78"/>
<reference evidence="2" key="1">
    <citation type="submission" date="2021-01" db="EMBL/GenBank/DDBJ databases">
        <authorList>
            <person name="Corre E."/>
            <person name="Pelletier E."/>
            <person name="Niang G."/>
            <person name="Scheremetjew M."/>
            <person name="Finn R."/>
            <person name="Kale V."/>
            <person name="Holt S."/>
            <person name="Cochrane G."/>
            <person name="Meng A."/>
            <person name="Brown T."/>
            <person name="Cohen L."/>
        </authorList>
    </citation>
    <scope>NUCLEOTIDE SEQUENCE</scope>
    <source>
        <strain evidence="2">CCAP 955/1</strain>
    </source>
</reference>
<dbReference type="EMBL" id="HBIC01012604">
    <property type="protein sequence ID" value="CAE0277437.1"/>
    <property type="molecule type" value="Transcribed_RNA"/>
</dbReference>
<gene>
    <name evidence="2" type="ORF">SELO1098_LOCUS6267</name>
</gene>